<keyword evidence="9" id="KW-1185">Reference proteome</keyword>
<dbReference type="GO" id="GO:0004674">
    <property type="term" value="F:protein serine/threonine kinase activity"/>
    <property type="evidence" value="ECO:0007669"/>
    <property type="project" value="UniProtKB-KW"/>
</dbReference>
<dbReference type="PROSITE" id="PS50011">
    <property type="entry name" value="PROTEIN_KINASE_DOM"/>
    <property type="match status" value="1"/>
</dbReference>
<keyword evidence="1" id="KW-0808">Transferase</keyword>
<dbReference type="Gene3D" id="1.10.510.10">
    <property type="entry name" value="Transferase(Phosphotransferase) domain 1"/>
    <property type="match status" value="1"/>
</dbReference>
<dbReference type="EMBL" id="CP001874">
    <property type="protein sequence ID" value="ADG86761.1"/>
    <property type="molecule type" value="Genomic_DNA"/>
</dbReference>
<dbReference type="GO" id="GO:0005524">
    <property type="term" value="F:ATP binding"/>
    <property type="evidence" value="ECO:0007669"/>
    <property type="project" value="UniProtKB-UniRule"/>
</dbReference>
<dbReference type="AlphaFoldDB" id="D6Y226"/>
<keyword evidence="8" id="KW-0723">Serine/threonine-protein kinase</keyword>
<accession>D6Y226</accession>
<reference evidence="8 9" key="1">
    <citation type="submission" date="2010-01" db="EMBL/GenBank/DDBJ databases">
        <title>The complete genome of Thermobispora bispora DSM 43833.</title>
        <authorList>
            <consortium name="US DOE Joint Genome Institute (JGI-PGF)"/>
            <person name="Lucas S."/>
            <person name="Copeland A."/>
            <person name="Lapidus A."/>
            <person name="Glavina del Rio T."/>
            <person name="Dalin E."/>
            <person name="Tice H."/>
            <person name="Bruce D."/>
            <person name="Goodwin L."/>
            <person name="Pitluck S."/>
            <person name="Kyrpides N."/>
            <person name="Mavromatis K."/>
            <person name="Ivanova N."/>
            <person name="Mikhailova N."/>
            <person name="Chertkov O."/>
            <person name="Brettin T."/>
            <person name="Detter J.C."/>
            <person name="Han C."/>
            <person name="Larimer F."/>
            <person name="Land M."/>
            <person name="Hauser L."/>
            <person name="Markowitz V."/>
            <person name="Cheng J.-F."/>
            <person name="Hugenholtz P."/>
            <person name="Woyke T."/>
            <person name="Wu D."/>
            <person name="Jando M."/>
            <person name="Schneider S."/>
            <person name="Klenk H.-P."/>
            <person name="Eisen J.A."/>
        </authorList>
    </citation>
    <scope>NUCLEOTIDE SEQUENCE [LARGE SCALE GENOMIC DNA]</scope>
    <source>
        <strain evidence="9">ATCC 19993 / DSM 43833 / CBS 139.67 / JCM 10125 / KCTC 9307 / NBRC 14880 / R51</strain>
    </source>
</reference>
<dbReference type="OrthoDB" id="9762169at2"/>
<organism evidence="8 9">
    <name type="scientific">Thermobispora bispora (strain ATCC 19993 / DSM 43833 / CBS 139.67 / JCM 10125 / KCTC 9307 / NBRC 14880 / R51)</name>
    <dbReference type="NCBI Taxonomy" id="469371"/>
    <lineage>
        <taxon>Bacteria</taxon>
        <taxon>Bacillati</taxon>
        <taxon>Actinomycetota</taxon>
        <taxon>Actinomycetes</taxon>
        <taxon>Streptosporangiales</taxon>
        <taxon>Streptosporangiaceae</taxon>
        <taxon>Thermobispora</taxon>
    </lineage>
</organism>
<evidence type="ECO:0000256" key="5">
    <source>
        <dbReference type="PROSITE-ProRule" id="PRU10141"/>
    </source>
</evidence>
<dbReference type="PANTHER" id="PTHR43289:SF34">
    <property type="entry name" value="SERINE_THREONINE-PROTEIN KINASE YBDM-RELATED"/>
    <property type="match status" value="1"/>
</dbReference>
<evidence type="ECO:0000256" key="2">
    <source>
        <dbReference type="ARBA" id="ARBA00022741"/>
    </source>
</evidence>
<feature type="region of interest" description="Disordered" evidence="6">
    <location>
        <begin position="341"/>
        <end position="387"/>
    </location>
</feature>
<dbReference type="CDD" id="cd14014">
    <property type="entry name" value="STKc_PknB_like"/>
    <property type="match status" value="1"/>
</dbReference>
<dbReference type="InterPro" id="IPR000719">
    <property type="entry name" value="Prot_kinase_dom"/>
</dbReference>
<protein>
    <submittedName>
        <fullName evidence="8">Serine/threonine protein kinase</fullName>
    </submittedName>
</protein>
<proteinExistence type="predicted"/>
<dbReference type="Gene3D" id="3.30.200.20">
    <property type="entry name" value="Phosphorylase Kinase, domain 1"/>
    <property type="match status" value="1"/>
</dbReference>
<keyword evidence="3 8" id="KW-0418">Kinase</keyword>
<evidence type="ECO:0000259" key="7">
    <source>
        <dbReference type="PROSITE" id="PS50011"/>
    </source>
</evidence>
<dbReference type="InterPro" id="IPR017441">
    <property type="entry name" value="Protein_kinase_ATP_BS"/>
</dbReference>
<dbReference type="STRING" id="469371.Tbis_0024"/>
<name>D6Y226_THEBD</name>
<feature type="compositionally biased region" description="Low complexity" evidence="6">
    <location>
        <begin position="354"/>
        <end position="387"/>
    </location>
</feature>
<dbReference type="SMART" id="SM00220">
    <property type="entry name" value="S_TKc"/>
    <property type="match status" value="1"/>
</dbReference>
<dbReference type="PROSITE" id="PS00108">
    <property type="entry name" value="PROTEIN_KINASE_ST"/>
    <property type="match status" value="1"/>
</dbReference>
<feature type="binding site" evidence="5">
    <location>
        <position position="48"/>
    </location>
    <ligand>
        <name>ATP</name>
        <dbReference type="ChEBI" id="CHEBI:30616"/>
    </ligand>
</feature>
<evidence type="ECO:0000256" key="4">
    <source>
        <dbReference type="ARBA" id="ARBA00022840"/>
    </source>
</evidence>
<dbReference type="RefSeq" id="WP_013130294.1">
    <property type="nucleotide sequence ID" value="NC_014165.1"/>
</dbReference>
<dbReference type="Proteomes" id="UP000006640">
    <property type="component" value="Chromosome"/>
</dbReference>
<feature type="compositionally biased region" description="Basic residues" evidence="6">
    <location>
        <begin position="560"/>
        <end position="572"/>
    </location>
</feature>
<dbReference type="InterPro" id="IPR011009">
    <property type="entry name" value="Kinase-like_dom_sf"/>
</dbReference>
<keyword evidence="2 5" id="KW-0547">Nucleotide-binding</keyword>
<dbReference type="SUPFAM" id="SSF56112">
    <property type="entry name" value="Protein kinase-like (PK-like)"/>
    <property type="match status" value="1"/>
</dbReference>
<dbReference type="KEGG" id="tbi:Tbis_0024"/>
<dbReference type="PROSITE" id="PS00107">
    <property type="entry name" value="PROTEIN_KINASE_ATP"/>
    <property type="match status" value="1"/>
</dbReference>
<dbReference type="InterPro" id="IPR008271">
    <property type="entry name" value="Ser/Thr_kinase_AS"/>
</dbReference>
<evidence type="ECO:0000313" key="9">
    <source>
        <dbReference type="Proteomes" id="UP000006640"/>
    </source>
</evidence>
<sequence>MADQEPTPLREDDPRVIGPYRLVHRLGVGGMGTVFAAVDDQGRRVAVKRVHPELARDREFRERFRREIALLGRVQGEFVARMLAADPDAAEPWLATEYVPGPTLTQRIAKQGPLGEQEVIGFAAALAEAIGSLHDVNVVHRDLKPSNLILSPIGPRLIDLGIARALDQTSLTRTGMVVGSPGWISPEEYRGDEVGPAADVYGWALLVLYAATGRPPFGTGRPEVLATRVLTEVPEVSGVPAPLDELVRSALAKEPERRPDLAAIREGCRRAWRAVEAEAEDVTRFLERTWVMPATDEPEWRVPAPARRRLVVPALAAMLGMAVLGAGALAVTGLPGGPVATEAGPRAQPQVRGTALSAPPAVSTSPVSTPSSTVTASASGTTPASDATRYAVRARSADGWLFLHPPGWTVTKEAGASGGETCVRPPDSPDCAARGVIIAYGVGVGREINLDIPEHTFPLGFSLGGTYCADMHGISVDQRELRFNNVGHAYEFRKYQVICKNDRTFTAYSAYIRALDSLIIGHRVAESDMNLIVGSFGRKYEYQGRLTNPVAPSNRSYVSHGRRSLLRSARRG</sequence>
<evidence type="ECO:0000256" key="3">
    <source>
        <dbReference type="ARBA" id="ARBA00022777"/>
    </source>
</evidence>
<dbReference type="HOGENOM" id="CLU_476413_0_0_11"/>
<keyword evidence="4 5" id="KW-0067">ATP-binding</keyword>
<gene>
    <name evidence="8" type="ordered locus">Tbis_0024</name>
</gene>
<dbReference type="PANTHER" id="PTHR43289">
    <property type="entry name" value="MITOGEN-ACTIVATED PROTEIN KINASE KINASE KINASE 20-RELATED"/>
    <property type="match status" value="1"/>
</dbReference>
<evidence type="ECO:0000256" key="6">
    <source>
        <dbReference type="SAM" id="MobiDB-lite"/>
    </source>
</evidence>
<feature type="domain" description="Protein kinase" evidence="7">
    <location>
        <begin position="20"/>
        <end position="273"/>
    </location>
</feature>
<dbReference type="eggNOG" id="COG0515">
    <property type="taxonomic scope" value="Bacteria"/>
</dbReference>
<feature type="region of interest" description="Disordered" evidence="6">
    <location>
        <begin position="553"/>
        <end position="572"/>
    </location>
</feature>
<evidence type="ECO:0000256" key="1">
    <source>
        <dbReference type="ARBA" id="ARBA00022679"/>
    </source>
</evidence>
<dbReference type="Pfam" id="PF00069">
    <property type="entry name" value="Pkinase"/>
    <property type="match status" value="1"/>
</dbReference>
<evidence type="ECO:0000313" key="8">
    <source>
        <dbReference type="EMBL" id="ADG86761.1"/>
    </source>
</evidence>